<organism evidence="2">
    <name type="scientific">Arion vulgaris</name>
    <dbReference type="NCBI Taxonomy" id="1028688"/>
    <lineage>
        <taxon>Eukaryota</taxon>
        <taxon>Metazoa</taxon>
        <taxon>Spiralia</taxon>
        <taxon>Lophotrochozoa</taxon>
        <taxon>Mollusca</taxon>
        <taxon>Gastropoda</taxon>
        <taxon>Heterobranchia</taxon>
        <taxon>Euthyneura</taxon>
        <taxon>Panpulmonata</taxon>
        <taxon>Eupulmonata</taxon>
        <taxon>Stylommatophora</taxon>
        <taxon>Helicina</taxon>
        <taxon>Arionoidea</taxon>
        <taxon>Arionidae</taxon>
        <taxon>Arion</taxon>
    </lineage>
</organism>
<dbReference type="EMBL" id="HACG01014490">
    <property type="protein sequence ID" value="CEK61355.1"/>
    <property type="molecule type" value="Transcribed_RNA"/>
</dbReference>
<feature type="region of interest" description="Disordered" evidence="1">
    <location>
        <begin position="1"/>
        <end position="39"/>
    </location>
</feature>
<feature type="non-terminal residue" evidence="2">
    <location>
        <position position="115"/>
    </location>
</feature>
<evidence type="ECO:0000313" key="2">
    <source>
        <dbReference type="EMBL" id="CEK61355.1"/>
    </source>
</evidence>
<protein>
    <submittedName>
        <fullName evidence="2">Uncharacterized protein</fullName>
    </submittedName>
</protein>
<evidence type="ECO:0000256" key="1">
    <source>
        <dbReference type="SAM" id="MobiDB-lite"/>
    </source>
</evidence>
<gene>
    <name evidence="2" type="primary">ORF42027</name>
</gene>
<reference evidence="2" key="1">
    <citation type="submission" date="2014-12" db="EMBL/GenBank/DDBJ databases">
        <title>Insight into the proteome of Arion vulgaris.</title>
        <authorList>
            <person name="Aradska J."/>
            <person name="Bulat T."/>
            <person name="Smidak R."/>
            <person name="Sarate P."/>
            <person name="Gangsoo J."/>
            <person name="Sialana F."/>
            <person name="Bilban M."/>
            <person name="Lubec G."/>
        </authorList>
    </citation>
    <scope>NUCLEOTIDE SEQUENCE</scope>
    <source>
        <tissue evidence="2">Skin</tissue>
    </source>
</reference>
<name>A0A0B6Z0V4_9EUPU</name>
<sequence length="115" mass="12785">ASSILSKNKNRKRKQIDRAGSPRLTKIRRLNPSGEVNKHMSTNKKSVRMVVDYSSGEIIQVITVQNNSLHGIITSEAEQAKVRPDIVESTACKKKLLKVGKKNCKLAITQNSMRG</sequence>
<accession>A0A0B6Z0V4</accession>
<proteinExistence type="predicted"/>
<dbReference type="AlphaFoldDB" id="A0A0B6Z0V4"/>
<feature type="non-terminal residue" evidence="2">
    <location>
        <position position="1"/>
    </location>
</feature>